<dbReference type="Gene3D" id="3.40.190.80">
    <property type="match status" value="1"/>
</dbReference>
<dbReference type="SUPFAM" id="SSF56655">
    <property type="entry name" value="Carbohydrate phosphatase"/>
    <property type="match status" value="1"/>
</dbReference>
<dbReference type="EMBL" id="BAABIS010000001">
    <property type="protein sequence ID" value="GAA4847117.1"/>
    <property type="molecule type" value="Genomic_DNA"/>
</dbReference>
<accession>A0ABP9DK37</accession>
<comment type="caution">
    <text evidence="1">The sequence shown here is derived from an EMBL/GenBank/DDBJ whole genome shotgun (WGS) entry which is preliminary data.</text>
</comment>
<dbReference type="Proteomes" id="UP001501752">
    <property type="component" value="Unassembled WGS sequence"/>
</dbReference>
<dbReference type="PRINTS" id="PR00377">
    <property type="entry name" value="IMPHPHTASES"/>
</dbReference>
<reference evidence="2" key="1">
    <citation type="journal article" date="2019" name="Int. J. Syst. Evol. Microbiol.">
        <title>The Global Catalogue of Microorganisms (GCM) 10K type strain sequencing project: providing services to taxonomists for standard genome sequencing and annotation.</title>
        <authorList>
            <consortium name="The Broad Institute Genomics Platform"/>
            <consortium name="The Broad Institute Genome Sequencing Center for Infectious Disease"/>
            <person name="Wu L."/>
            <person name="Ma J."/>
        </authorList>
    </citation>
    <scope>NUCLEOTIDE SEQUENCE [LARGE SCALE GENOMIC DNA]</scope>
    <source>
        <strain evidence="2">JCM 13006</strain>
    </source>
</reference>
<gene>
    <name evidence="1" type="ORF">GCM10023235_24840</name>
</gene>
<proteinExistence type="predicted"/>
<sequence length="261" mass="27122">MELLAGTVDAVREVAAQLVARHRDEPARAVTLAEAAEVFDALDGPASALLRGRLTALRPGARWLEDELAARVPADGEWWVCDATDGAVQYLHGLPHWAVTATLVRDGEPVLAVVHAPYLDATYTAEPGGGARLNGRGVRPQRRELAAAVAATAQPPLVGQDPVAVRRAGESLGAVLPWVLAVRNLGPTAVQVAQVGSGHLSLFWEYGSDAGNLLPGALVAREAGALVTDAAGAPWTASSSSFVAAAPSLHQDLLALLREVS</sequence>
<dbReference type="RefSeq" id="WP_345696871.1">
    <property type="nucleotide sequence ID" value="NZ_BAABIS010000001.1"/>
</dbReference>
<dbReference type="Pfam" id="PF00459">
    <property type="entry name" value="Inositol_P"/>
    <property type="match status" value="1"/>
</dbReference>
<dbReference type="InterPro" id="IPR000760">
    <property type="entry name" value="Inositol_monophosphatase-like"/>
</dbReference>
<dbReference type="Gene3D" id="3.30.540.10">
    <property type="entry name" value="Fructose-1,6-Bisphosphatase, subunit A, domain 1"/>
    <property type="match status" value="1"/>
</dbReference>
<organism evidence="1 2">
    <name type="scientific">Kitasatospora terrestris</name>
    <dbReference type="NCBI Taxonomy" id="258051"/>
    <lineage>
        <taxon>Bacteria</taxon>
        <taxon>Bacillati</taxon>
        <taxon>Actinomycetota</taxon>
        <taxon>Actinomycetes</taxon>
        <taxon>Kitasatosporales</taxon>
        <taxon>Streptomycetaceae</taxon>
        <taxon>Kitasatospora</taxon>
    </lineage>
</organism>
<evidence type="ECO:0000313" key="1">
    <source>
        <dbReference type="EMBL" id="GAA4847117.1"/>
    </source>
</evidence>
<evidence type="ECO:0000313" key="2">
    <source>
        <dbReference type="Proteomes" id="UP001501752"/>
    </source>
</evidence>
<name>A0ABP9DK37_9ACTN</name>
<protein>
    <submittedName>
        <fullName evidence="1">Inositol monophosphatase</fullName>
    </submittedName>
</protein>
<keyword evidence="2" id="KW-1185">Reference proteome</keyword>
<dbReference type="PANTHER" id="PTHR20854">
    <property type="entry name" value="INOSITOL MONOPHOSPHATASE"/>
    <property type="match status" value="1"/>
</dbReference>
<dbReference type="PANTHER" id="PTHR20854:SF4">
    <property type="entry name" value="INOSITOL-1-MONOPHOSPHATASE-RELATED"/>
    <property type="match status" value="1"/>
</dbReference>